<dbReference type="SUPFAM" id="SSF53474">
    <property type="entry name" value="alpha/beta-Hydrolases"/>
    <property type="match status" value="1"/>
</dbReference>
<name>A0AAI8YF30_9PEZI</name>
<keyword evidence="2" id="KW-1185">Reference proteome</keyword>
<dbReference type="InterPro" id="IPR029058">
    <property type="entry name" value="AB_hydrolase_fold"/>
</dbReference>
<evidence type="ECO:0000313" key="2">
    <source>
        <dbReference type="Proteomes" id="UP001295740"/>
    </source>
</evidence>
<proteinExistence type="predicted"/>
<dbReference type="EMBL" id="CAUWAG010000004">
    <property type="protein sequence ID" value="CAJ2502410.1"/>
    <property type="molecule type" value="Genomic_DNA"/>
</dbReference>
<accession>A0AAI8YF30</accession>
<dbReference type="AlphaFoldDB" id="A0AAI8YF30"/>
<protein>
    <submittedName>
        <fullName evidence="1">Uu.00g098040.m01.CDS01</fullName>
    </submittedName>
</protein>
<dbReference type="PANTHER" id="PTHR47381:SF3">
    <property type="entry name" value="ALPHA_BETA-HYDROLASES SUPERFAMILY PROTEIN"/>
    <property type="match status" value="1"/>
</dbReference>
<organism evidence="1 2">
    <name type="scientific">Anthostomella pinea</name>
    <dbReference type="NCBI Taxonomy" id="933095"/>
    <lineage>
        <taxon>Eukaryota</taxon>
        <taxon>Fungi</taxon>
        <taxon>Dikarya</taxon>
        <taxon>Ascomycota</taxon>
        <taxon>Pezizomycotina</taxon>
        <taxon>Sordariomycetes</taxon>
        <taxon>Xylariomycetidae</taxon>
        <taxon>Xylariales</taxon>
        <taxon>Xylariaceae</taxon>
        <taxon>Anthostomella</taxon>
    </lineage>
</organism>
<evidence type="ECO:0000313" key="1">
    <source>
        <dbReference type="EMBL" id="CAJ2502410.1"/>
    </source>
</evidence>
<sequence length="352" mass="37958">MPETNPLAQSSASAEVVSKTTLPIAGLQVDIYGLSELPANATSISCLWLHHPRLRTKDMMAYIANASLSAFHSSSTAPTTRGLIAVAFDQRNHGSRIIDPVGNESWKKGNKTHAQDMFGTVSGTMLDTTHLLDALEGYLFGAGDGPGAAAGGQQRRIDQNMVLGISLGGHSAWQLMFAEPRVNAGVMVIGCPDYMNIMQSRAELEKLQTSTADNKAMFLGSKDFPDALIAACKKYDPKGILFGTRPISSPVPASEQDRIRPLLDSKIRGKRFQVLSGRIDKLVPYSAAAPFLEFFKDAVGTWYKDGGVSVEDIVYDKTGHTFSDDMKKDALRFILETVAVADDSAKAASSKI</sequence>
<dbReference type="Gene3D" id="3.40.50.1820">
    <property type="entry name" value="alpha/beta hydrolase"/>
    <property type="match status" value="1"/>
</dbReference>
<comment type="caution">
    <text evidence="1">The sequence shown here is derived from an EMBL/GenBank/DDBJ whole genome shotgun (WGS) entry which is preliminary data.</text>
</comment>
<dbReference type="PANTHER" id="PTHR47381">
    <property type="entry name" value="ALPHA/BETA-HYDROLASES SUPERFAMILY PROTEIN"/>
    <property type="match status" value="1"/>
</dbReference>
<gene>
    <name evidence="1" type="ORF">KHLLAP_LOCUS2878</name>
</gene>
<reference evidence="1" key="1">
    <citation type="submission" date="2023-10" db="EMBL/GenBank/DDBJ databases">
        <authorList>
            <person name="Hackl T."/>
        </authorList>
    </citation>
    <scope>NUCLEOTIDE SEQUENCE</scope>
</reference>
<dbReference type="Proteomes" id="UP001295740">
    <property type="component" value="Unassembled WGS sequence"/>
</dbReference>